<dbReference type="OrthoDB" id="3538998at2759"/>
<dbReference type="VEuPathDB" id="FungiDB:PV07_10063"/>
<proteinExistence type="predicted"/>
<dbReference type="EMBL" id="KN847045">
    <property type="protein sequence ID" value="KIW24344.1"/>
    <property type="molecule type" value="Genomic_DNA"/>
</dbReference>
<gene>
    <name evidence="3" type="ORF">PV07_10063</name>
</gene>
<feature type="signal peptide" evidence="2">
    <location>
        <begin position="1"/>
        <end position="16"/>
    </location>
</feature>
<keyword evidence="4" id="KW-1185">Reference proteome</keyword>
<protein>
    <recommendedName>
        <fullName evidence="5">Extracellular membrane protein CFEM domain-containing protein</fullName>
    </recommendedName>
</protein>
<organism evidence="3 4">
    <name type="scientific">Cladophialophora immunda</name>
    <dbReference type="NCBI Taxonomy" id="569365"/>
    <lineage>
        <taxon>Eukaryota</taxon>
        <taxon>Fungi</taxon>
        <taxon>Dikarya</taxon>
        <taxon>Ascomycota</taxon>
        <taxon>Pezizomycotina</taxon>
        <taxon>Eurotiomycetes</taxon>
        <taxon>Chaetothyriomycetidae</taxon>
        <taxon>Chaetothyriales</taxon>
        <taxon>Herpotrichiellaceae</taxon>
        <taxon>Cladophialophora</taxon>
    </lineage>
</organism>
<keyword evidence="2" id="KW-0732">Signal</keyword>
<feature type="compositionally biased region" description="Low complexity" evidence="1">
    <location>
        <begin position="273"/>
        <end position="300"/>
    </location>
</feature>
<sequence length="326" mass="34104">MRYFTLILSLSALAAASSSLGSNFTSTDCASSSGFDKCFSAAQNKATKCIDDGDGSDAIDIACTCVMWLDEINCAVSNCWNEVYSCQYQALIIRYMTFCPTSQDGFPFFPAPDNAPGGCSCNIGQVYLNAANSYTESTKCSSPSSVDGEIACICCMEASAYSSIYNICPDTDPSLIGLGTIETQLEAFDQPFDQCGPYLDQYDCIADLGYAPIGSPTSTLVNPTNMPANGTQTLYTTGAQITTPLSGSVVTWSHASSEFTATMANLDAERTADGSTTTTGASTAGSSTSSATGASSTGGASQVRDALGWHRWGLLMLGAFVCEMLL</sequence>
<accession>A0A0D2CL91</accession>
<reference evidence="3 4" key="1">
    <citation type="submission" date="2015-01" db="EMBL/GenBank/DDBJ databases">
        <title>The Genome Sequence of Cladophialophora immunda CBS83496.</title>
        <authorList>
            <consortium name="The Broad Institute Genomics Platform"/>
            <person name="Cuomo C."/>
            <person name="de Hoog S."/>
            <person name="Gorbushina A."/>
            <person name="Stielow B."/>
            <person name="Teixiera M."/>
            <person name="Abouelleil A."/>
            <person name="Chapman S.B."/>
            <person name="Priest M."/>
            <person name="Young S.K."/>
            <person name="Wortman J."/>
            <person name="Nusbaum C."/>
            <person name="Birren B."/>
        </authorList>
    </citation>
    <scope>NUCLEOTIDE SEQUENCE [LARGE SCALE GENOMIC DNA]</scope>
    <source>
        <strain evidence="3 4">CBS 83496</strain>
    </source>
</reference>
<evidence type="ECO:0008006" key="5">
    <source>
        <dbReference type="Google" id="ProtNLM"/>
    </source>
</evidence>
<dbReference type="RefSeq" id="XP_016244560.1">
    <property type="nucleotide sequence ID" value="XM_016397369.1"/>
</dbReference>
<dbReference type="GeneID" id="27349257"/>
<evidence type="ECO:0000313" key="4">
    <source>
        <dbReference type="Proteomes" id="UP000054466"/>
    </source>
</evidence>
<dbReference type="AlphaFoldDB" id="A0A0D2CL91"/>
<feature type="chain" id="PRO_5002239809" description="Extracellular membrane protein CFEM domain-containing protein" evidence="2">
    <location>
        <begin position="17"/>
        <end position="326"/>
    </location>
</feature>
<dbReference type="HOGENOM" id="CLU_053555_1_0_1"/>
<evidence type="ECO:0000256" key="2">
    <source>
        <dbReference type="SAM" id="SignalP"/>
    </source>
</evidence>
<evidence type="ECO:0000313" key="3">
    <source>
        <dbReference type="EMBL" id="KIW24344.1"/>
    </source>
</evidence>
<name>A0A0D2CL91_9EURO</name>
<dbReference type="Proteomes" id="UP000054466">
    <property type="component" value="Unassembled WGS sequence"/>
</dbReference>
<evidence type="ECO:0000256" key="1">
    <source>
        <dbReference type="SAM" id="MobiDB-lite"/>
    </source>
</evidence>
<feature type="region of interest" description="Disordered" evidence="1">
    <location>
        <begin position="271"/>
        <end position="300"/>
    </location>
</feature>